<accession>A0A9Q1H7P4</accession>
<name>A0A9Q1H7P4_HOLLE</name>
<gene>
    <name evidence="1" type="ORF">HOLleu_19514</name>
</gene>
<dbReference type="EMBL" id="JAIZAY010000009">
    <property type="protein sequence ID" value="KAJ8035743.1"/>
    <property type="molecule type" value="Genomic_DNA"/>
</dbReference>
<evidence type="ECO:0000313" key="1">
    <source>
        <dbReference type="EMBL" id="KAJ8035743.1"/>
    </source>
</evidence>
<sequence>MHESAYFIECWHHPWRQRSVVIMEVCSCQAQPIHIVKVSWMEDQMVKYANFLSIPEVSGHGLCQGPNLH</sequence>
<proteinExistence type="predicted"/>
<organism evidence="1 2">
    <name type="scientific">Holothuria leucospilota</name>
    <name type="common">Black long sea cucumber</name>
    <name type="synonym">Mertensiothuria leucospilota</name>
    <dbReference type="NCBI Taxonomy" id="206669"/>
    <lineage>
        <taxon>Eukaryota</taxon>
        <taxon>Metazoa</taxon>
        <taxon>Echinodermata</taxon>
        <taxon>Eleutherozoa</taxon>
        <taxon>Echinozoa</taxon>
        <taxon>Holothuroidea</taxon>
        <taxon>Aspidochirotacea</taxon>
        <taxon>Aspidochirotida</taxon>
        <taxon>Holothuriidae</taxon>
        <taxon>Holothuria</taxon>
    </lineage>
</organism>
<comment type="caution">
    <text evidence="1">The sequence shown here is derived from an EMBL/GenBank/DDBJ whole genome shotgun (WGS) entry which is preliminary data.</text>
</comment>
<protein>
    <submittedName>
        <fullName evidence="1">Uncharacterized protein</fullName>
    </submittedName>
</protein>
<dbReference type="AlphaFoldDB" id="A0A9Q1H7P4"/>
<evidence type="ECO:0000313" key="2">
    <source>
        <dbReference type="Proteomes" id="UP001152320"/>
    </source>
</evidence>
<keyword evidence="2" id="KW-1185">Reference proteome</keyword>
<reference evidence="1" key="1">
    <citation type="submission" date="2021-10" db="EMBL/GenBank/DDBJ databases">
        <title>Tropical sea cucumber genome reveals ecological adaptation and Cuvierian tubules defense mechanism.</title>
        <authorList>
            <person name="Chen T."/>
        </authorList>
    </citation>
    <scope>NUCLEOTIDE SEQUENCE</scope>
    <source>
        <strain evidence="1">Nanhai2018</strain>
        <tissue evidence="1">Muscle</tissue>
    </source>
</reference>
<dbReference type="Proteomes" id="UP001152320">
    <property type="component" value="Chromosome 9"/>
</dbReference>